<feature type="compositionally biased region" description="Basic and acidic residues" evidence="6">
    <location>
        <begin position="89"/>
        <end position="102"/>
    </location>
</feature>
<dbReference type="CDD" id="cd10017">
    <property type="entry name" value="B3_DNA"/>
    <property type="match status" value="1"/>
</dbReference>
<dbReference type="PANTHER" id="PTHR31541">
    <property type="entry name" value="B3 DOMAIN PLANT PROTEIN-RELATED"/>
    <property type="match status" value="1"/>
</dbReference>
<evidence type="ECO:0000256" key="5">
    <source>
        <dbReference type="ARBA" id="ARBA00023242"/>
    </source>
</evidence>
<dbReference type="Pfam" id="PF03754">
    <property type="entry name" value="At2g31720-like"/>
    <property type="match status" value="1"/>
</dbReference>
<accession>A0A8S9HGC1</accession>
<feature type="domain" description="TF-B3" evidence="7">
    <location>
        <begin position="165"/>
        <end position="270"/>
    </location>
</feature>
<dbReference type="InterPro" id="IPR003340">
    <property type="entry name" value="B3_DNA-bd"/>
</dbReference>
<dbReference type="PANTHER" id="PTHR31541:SF51">
    <property type="entry name" value="GENOME ASSEMBLY, CHROMOSOME: A10"/>
    <property type="match status" value="1"/>
</dbReference>
<evidence type="ECO:0000256" key="1">
    <source>
        <dbReference type="ARBA" id="ARBA00004123"/>
    </source>
</evidence>
<comment type="subcellular location">
    <subcellularLocation>
        <location evidence="1">Nucleus</location>
    </subcellularLocation>
</comment>
<dbReference type="SUPFAM" id="SSF101936">
    <property type="entry name" value="DNA-binding pseudobarrel domain"/>
    <property type="match status" value="1"/>
</dbReference>
<dbReference type="GO" id="GO:0005634">
    <property type="term" value="C:nucleus"/>
    <property type="evidence" value="ECO:0007669"/>
    <property type="project" value="UniProtKB-SubCell"/>
</dbReference>
<organism evidence="8 9">
    <name type="scientific">Brassica cretica</name>
    <name type="common">Mustard</name>
    <dbReference type="NCBI Taxonomy" id="69181"/>
    <lineage>
        <taxon>Eukaryota</taxon>
        <taxon>Viridiplantae</taxon>
        <taxon>Streptophyta</taxon>
        <taxon>Embryophyta</taxon>
        <taxon>Tracheophyta</taxon>
        <taxon>Spermatophyta</taxon>
        <taxon>Magnoliopsida</taxon>
        <taxon>eudicotyledons</taxon>
        <taxon>Gunneridae</taxon>
        <taxon>Pentapetalae</taxon>
        <taxon>rosids</taxon>
        <taxon>malvids</taxon>
        <taxon>Brassicales</taxon>
        <taxon>Brassicaceae</taxon>
        <taxon>Brassiceae</taxon>
        <taxon>Brassica</taxon>
    </lineage>
</organism>
<gene>
    <name evidence="8" type="ORF">F2Q68_00012914</name>
</gene>
<dbReference type="InterPro" id="IPR015300">
    <property type="entry name" value="DNA-bd_pseudobarrel_sf"/>
</dbReference>
<feature type="compositionally biased region" description="Polar residues" evidence="6">
    <location>
        <begin position="75"/>
        <end position="87"/>
    </location>
</feature>
<dbReference type="EMBL" id="QGKW02001940">
    <property type="protein sequence ID" value="KAF2557465.1"/>
    <property type="molecule type" value="Genomic_DNA"/>
</dbReference>
<name>A0A8S9HGC1_BRACR</name>
<protein>
    <recommendedName>
        <fullName evidence="7">TF-B3 domain-containing protein</fullName>
    </recommendedName>
</protein>
<sequence>MKSAEDDHYPLRMKINWSNICDKVTKTLEDAMLKAKSSSSSSPRILKFDLNELPPSDTDDEEQDEAKRRDHKVSSGASSRFCNNFDLNKSPKEEPPNHDGHKVTQNFLNPKPLKKRGRGSSGRLNKAKKQRLNVALEVKDAILIFEKTLSVSDVNPNQSRFLIPFKKLKRNDFLTQEESSFLEQDENKKGMKKPGVEALLVNERSETWSLVFKRWVMKKKKDSQNGSLNYVLNRGWNDIVKDNKLKAEDKISLWSFRCNGVLCFSLVTHLSTISS</sequence>
<dbReference type="Gene3D" id="2.40.330.10">
    <property type="entry name" value="DNA-binding pseudobarrel domain"/>
    <property type="match status" value="1"/>
</dbReference>
<keyword evidence="3" id="KW-0238">DNA-binding</keyword>
<dbReference type="GO" id="GO:0003677">
    <property type="term" value="F:DNA binding"/>
    <property type="evidence" value="ECO:0007669"/>
    <property type="project" value="UniProtKB-KW"/>
</dbReference>
<dbReference type="PROSITE" id="PS50863">
    <property type="entry name" value="B3"/>
    <property type="match status" value="1"/>
</dbReference>
<evidence type="ECO:0000256" key="2">
    <source>
        <dbReference type="ARBA" id="ARBA00023015"/>
    </source>
</evidence>
<dbReference type="InterPro" id="IPR005508">
    <property type="entry name" value="At2g31720-like"/>
</dbReference>
<keyword evidence="2" id="KW-0805">Transcription regulation</keyword>
<evidence type="ECO:0000313" key="8">
    <source>
        <dbReference type="EMBL" id="KAF2557465.1"/>
    </source>
</evidence>
<comment type="caution">
    <text evidence="8">The sequence shown here is derived from an EMBL/GenBank/DDBJ whole genome shotgun (WGS) entry which is preliminary data.</text>
</comment>
<reference evidence="8" key="1">
    <citation type="submission" date="2019-12" db="EMBL/GenBank/DDBJ databases">
        <title>Genome sequencing and annotation of Brassica cretica.</title>
        <authorList>
            <person name="Studholme D.J."/>
            <person name="Sarris P.F."/>
        </authorList>
    </citation>
    <scope>NUCLEOTIDE SEQUENCE</scope>
    <source>
        <strain evidence="8">PFS-001/15</strain>
        <tissue evidence="8">Leaf</tissue>
    </source>
</reference>
<dbReference type="AlphaFoldDB" id="A0A8S9HGC1"/>
<feature type="region of interest" description="Disordered" evidence="6">
    <location>
        <begin position="32"/>
        <end position="127"/>
    </location>
</feature>
<keyword evidence="4" id="KW-0804">Transcription</keyword>
<dbReference type="Proteomes" id="UP000712281">
    <property type="component" value="Unassembled WGS sequence"/>
</dbReference>
<evidence type="ECO:0000256" key="6">
    <source>
        <dbReference type="SAM" id="MobiDB-lite"/>
    </source>
</evidence>
<evidence type="ECO:0000313" key="9">
    <source>
        <dbReference type="Proteomes" id="UP000712281"/>
    </source>
</evidence>
<proteinExistence type="predicted"/>
<evidence type="ECO:0000259" key="7">
    <source>
        <dbReference type="PROSITE" id="PS50863"/>
    </source>
</evidence>
<evidence type="ECO:0000256" key="4">
    <source>
        <dbReference type="ARBA" id="ARBA00023163"/>
    </source>
</evidence>
<keyword evidence="5" id="KW-0539">Nucleus</keyword>
<evidence type="ECO:0000256" key="3">
    <source>
        <dbReference type="ARBA" id="ARBA00023125"/>
    </source>
</evidence>